<dbReference type="KEGG" id="aplc:110978028"/>
<keyword evidence="1" id="KW-0732">Signal</keyword>
<dbReference type="OMA" id="WINDVKT"/>
<name>A0A8B7Y7N7_ACAPL</name>
<sequence length="171" mass="19166">MSLPACLGILLLAALLIAQPTLAWVEGQHPVDKGAVDLDNWQTAERAASGVRETIEAMGDEYVKLCKQNNMEGAMSFAHDQLILMPQGYGTISGKTDAIPYFKWVEDVQGMTEVSKELKPLDSSATYVFQRLESTITYKSDRPTFTGKFLRIWKKVDDSYQVYINMYNTGQ</sequence>
<organism evidence="2 3">
    <name type="scientific">Acanthaster planci</name>
    <name type="common">Crown-of-thorns starfish</name>
    <dbReference type="NCBI Taxonomy" id="133434"/>
    <lineage>
        <taxon>Eukaryota</taxon>
        <taxon>Metazoa</taxon>
        <taxon>Echinodermata</taxon>
        <taxon>Eleutherozoa</taxon>
        <taxon>Asterozoa</taxon>
        <taxon>Asteroidea</taxon>
        <taxon>Valvatacea</taxon>
        <taxon>Valvatida</taxon>
        <taxon>Acanthasteridae</taxon>
        <taxon>Acanthaster</taxon>
    </lineage>
</organism>
<proteinExistence type="predicted"/>
<reference evidence="3" key="1">
    <citation type="submission" date="2025-08" db="UniProtKB">
        <authorList>
            <consortium name="RefSeq"/>
        </authorList>
    </citation>
    <scope>IDENTIFICATION</scope>
</reference>
<feature type="signal peptide" evidence="1">
    <location>
        <begin position="1"/>
        <end position="23"/>
    </location>
</feature>
<dbReference type="AlphaFoldDB" id="A0A8B7Y7N7"/>
<protein>
    <submittedName>
        <fullName evidence="3">Uncharacterized protein LOC110978028</fullName>
    </submittedName>
</protein>
<dbReference type="RefSeq" id="XP_022088355.1">
    <property type="nucleotide sequence ID" value="XM_022232663.1"/>
</dbReference>
<dbReference type="Gene3D" id="3.10.450.50">
    <property type="match status" value="1"/>
</dbReference>
<evidence type="ECO:0000313" key="2">
    <source>
        <dbReference type="Proteomes" id="UP000694845"/>
    </source>
</evidence>
<keyword evidence="2" id="KW-1185">Reference proteome</keyword>
<gene>
    <name evidence="3" type="primary">LOC110978028</name>
</gene>
<evidence type="ECO:0000313" key="3">
    <source>
        <dbReference type="RefSeq" id="XP_022088355.1"/>
    </source>
</evidence>
<accession>A0A8B7Y7N7</accession>
<dbReference type="Proteomes" id="UP000694845">
    <property type="component" value="Unplaced"/>
</dbReference>
<dbReference type="SUPFAM" id="SSF54427">
    <property type="entry name" value="NTF2-like"/>
    <property type="match status" value="1"/>
</dbReference>
<dbReference type="InterPro" id="IPR032710">
    <property type="entry name" value="NTF2-like_dom_sf"/>
</dbReference>
<dbReference type="GeneID" id="110978028"/>
<feature type="chain" id="PRO_5034595251" evidence="1">
    <location>
        <begin position="24"/>
        <end position="171"/>
    </location>
</feature>
<evidence type="ECO:0000256" key="1">
    <source>
        <dbReference type="SAM" id="SignalP"/>
    </source>
</evidence>